<comment type="subcellular location">
    <subcellularLocation>
        <location evidence="3">Cytoplasm</location>
    </subcellularLocation>
    <text evidence="3">The tmRNA-SmpB complex associates with stalled 70S ribosomes.</text>
</comment>
<evidence type="ECO:0000313" key="4">
    <source>
        <dbReference type="EMBL" id="ADV33932.1"/>
    </source>
</evidence>
<proteinExistence type="inferred from homology"/>
<organism evidence="4 5">
    <name type="scientific">Blochmanniella vafra (strain BVAF)</name>
    <dbReference type="NCBI Taxonomy" id="859654"/>
    <lineage>
        <taxon>Bacteria</taxon>
        <taxon>Pseudomonadati</taxon>
        <taxon>Pseudomonadota</taxon>
        <taxon>Gammaproteobacteria</taxon>
        <taxon>Enterobacterales</taxon>
        <taxon>Enterobacteriaceae</taxon>
        <taxon>ant endosymbionts</taxon>
        <taxon>Candidatus Blochmanniella</taxon>
    </lineage>
</organism>
<evidence type="ECO:0000256" key="1">
    <source>
        <dbReference type="ARBA" id="ARBA00022490"/>
    </source>
</evidence>
<evidence type="ECO:0000313" key="5">
    <source>
        <dbReference type="Proteomes" id="UP000007464"/>
    </source>
</evidence>
<evidence type="ECO:0000256" key="3">
    <source>
        <dbReference type="HAMAP-Rule" id="MF_00023"/>
    </source>
</evidence>
<keyword evidence="5" id="KW-1185">Reference proteome</keyword>
<dbReference type="PANTHER" id="PTHR30308:SF2">
    <property type="entry name" value="SSRA-BINDING PROTEIN"/>
    <property type="match status" value="1"/>
</dbReference>
<dbReference type="NCBIfam" id="NF003843">
    <property type="entry name" value="PRK05422.1"/>
    <property type="match status" value="1"/>
</dbReference>
<dbReference type="InterPro" id="IPR023620">
    <property type="entry name" value="SmpB"/>
</dbReference>
<dbReference type="AlphaFoldDB" id="E8Q6G3"/>
<dbReference type="GO" id="GO:0005829">
    <property type="term" value="C:cytosol"/>
    <property type="evidence" value="ECO:0007669"/>
    <property type="project" value="TreeGrafter"/>
</dbReference>
<dbReference type="GO" id="GO:0070929">
    <property type="term" value="P:trans-translation"/>
    <property type="evidence" value="ECO:0007669"/>
    <property type="project" value="UniProtKB-UniRule"/>
</dbReference>
<dbReference type="OrthoDB" id="9805462at2"/>
<keyword evidence="2 3" id="KW-0694">RNA-binding</keyword>
<dbReference type="PANTHER" id="PTHR30308">
    <property type="entry name" value="TMRNA-BINDING COMPONENT OF TRANS-TRANSLATION TAGGING COMPLEX"/>
    <property type="match status" value="1"/>
</dbReference>
<dbReference type="EMBL" id="CP002189">
    <property type="protein sequence ID" value="ADV33932.1"/>
    <property type="molecule type" value="Genomic_DNA"/>
</dbReference>
<reference evidence="4 5" key="1">
    <citation type="journal article" date="2010" name="BMC Genomics">
        <title>Unprecedented loss of ammonia assimilation capability in a urease-encoding bacterial mutualist.</title>
        <authorList>
            <person name="Williams L.E."/>
            <person name="Wernegreen J.J."/>
        </authorList>
    </citation>
    <scope>NUCLEOTIDE SEQUENCE [LARGE SCALE GENOMIC DNA]</scope>
    <source>
        <strain evidence="4 5">BVAF</strain>
    </source>
</reference>
<gene>
    <name evidence="3 4" type="primary">smpB</name>
    <name evidence="4" type="ordered locus">BVAF_550</name>
</gene>
<dbReference type="NCBIfam" id="TIGR00086">
    <property type="entry name" value="smpB"/>
    <property type="match status" value="1"/>
</dbReference>
<name>E8Q6G3_BLOVB</name>
<comment type="function">
    <text evidence="3">Required for rescue of stalled ribosomes mediated by trans-translation. Binds to transfer-messenger RNA (tmRNA), required for stable association of tmRNA with ribosomes. tmRNA and SmpB together mimic tRNA shape, replacing the anticodon stem-loop with SmpB. tmRNA is encoded by the ssrA gene; the 2 termini fold to resemble tRNA(Ala) and it encodes a 'tag peptide', a short internal open reading frame. During trans-translation Ala-aminoacylated tmRNA acts like a tRNA, entering the A-site of stalled ribosomes, displacing the stalled mRNA. The ribosome then switches to translate the ORF on the tmRNA; the nascent peptide is terminated with the 'tag peptide' encoded by the tmRNA and targeted for degradation. The ribosome is freed to recommence translation, which seems to be the essential function of trans-translation.</text>
</comment>
<evidence type="ECO:0000256" key="2">
    <source>
        <dbReference type="ARBA" id="ARBA00022884"/>
    </source>
</evidence>
<keyword evidence="1 3" id="KW-0963">Cytoplasm</keyword>
<dbReference type="PROSITE" id="PS01317">
    <property type="entry name" value="SSRP"/>
    <property type="match status" value="1"/>
</dbReference>
<dbReference type="STRING" id="859654.BVAF_550"/>
<dbReference type="GO" id="GO:0003723">
    <property type="term" value="F:RNA binding"/>
    <property type="evidence" value="ECO:0007669"/>
    <property type="project" value="UniProtKB-UniRule"/>
</dbReference>
<dbReference type="HOGENOM" id="CLU_108953_0_1_6"/>
<sequence length="153" mass="18470">MNQSYSKQIIQNKGVYHKYFIEKKIESGLVLLGWEVKAIRSKQVVIDNSYISFQNQEAFIYNSFFKKINTNNNPIYDTNRIRKLLLKKQELLFLKEKIKRYKYTIVIINLFWKNSWIKATIGLAKGKRNFDKRNIVHSNEWKSKKQNLVKYRQ</sequence>
<accession>E8Q6G3</accession>
<dbReference type="KEGG" id="bva:BVAF_550"/>
<dbReference type="RefSeq" id="WP_013516857.1">
    <property type="nucleotide sequence ID" value="NC_014909.2"/>
</dbReference>
<dbReference type="SUPFAM" id="SSF74982">
    <property type="entry name" value="Small protein B (SmpB)"/>
    <property type="match status" value="1"/>
</dbReference>
<dbReference type="HAMAP" id="MF_00023">
    <property type="entry name" value="SmpB"/>
    <property type="match status" value="1"/>
</dbReference>
<dbReference type="Pfam" id="PF01668">
    <property type="entry name" value="SmpB"/>
    <property type="match status" value="1"/>
</dbReference>
<dbReference type="GO" id="GO:0070930">
    <property type="term" value="P:trans-translation-dependent protein tagging"/>
    <property type="evidence" value="ECO:0007669"/>
    <property type="project" value="TreeGrafter"/>
</dbReference>
<dbReference type="InterPro" id="IPR000037">
    <property type="entry name" value="SsrA-bd_prot"/>
</dbReference>
<dbReference type="Proteomes" id="UP000007464">
    <property type="component" value="Chromosome"/>
</dbReference>
<protein>
    <recommendedName>
        <fullName evidence="3">SsrA-binding protein</fullName>
    </recommendedName>
    <alternativeName>
        <fullName evidence="3">Small protein B</fullName>
    </alternativeName>
</protein>
<dbReference type="InterPro" id="IPR020081">
    <property type="entry name" value="SsrA-bd_prot_CS"/>
</dbReference>
<dbReference type="Gene3D" id="2.40.280.10">
    <property type="match status" value="1"/>
</dbReference>
<comment type="similarity">
    <text evidence="3">Belongs to the SmpB family.</text>
</comment>